<dbReference type="KEGG" id="cmax:111466487"/>
<dbReference type="GO" id="GO:0020037">
    <property type="term" value="F:heme binding"/>
    <property type="evidence" value="ECO:0007669"/>
    <property type="project" value="InterPro"/>
</dbReference>
<dbReference type="GeneID" id="111466487"/>
<dbReference type="SUPFAM" id="SSF48264">
    <property type="entry name" value="Cytochrome P450"/>
    <property type="match status" value="1"/>
</dbReference>
<evidence type="ECO:0000256" key="10">
    <source>
        <dbReference type="SAM" id="Phobius"/>
    </source>
</evidence>
<evidence type="ECO:0000256" key="4">
    <source>
        <dbReference type="ARBA" id="ARBA00022723"/>
    </source>
</evidence>
<keyword evidence="7 9" id="KW-0503">Monooxygenase</keyword>
<dbReference type="InterPro" id="IPR002401">
    <property type="entry name" value="Cyt_P450_E_grp-I"/>
</dbReference>
<evidence type="ECO:0000256" key="2">
    <source>
        <dbReference type="ARBA" id="ARBA00010617"/>
    </source>
</evidence>
<dbReference type="AlphaFoldDB" id="A0A6J1HPA8"/>
<gene>
    <name evidence="13" type="primary">LOC111466487</name>
</gene>
<dbReference type="PROSITE" id="PS00086">
    <property type="entry name" value="CYTOCHROME_P450"/>
    <property type="match status" value="1"/>
</dbReference>
<keyword evidence="10" id="KW-0812">Transmembrane</keyword>
<feature type="binding site" description="axial binding residue" evidence="8">
    <location>
        <position position="444"/>
    </location>
    <ligand>
        <name>heme</name>
        <dbReference type="ChEBI" id="CHEBI:30413"/>
    </ligand>
    <ligandPart>
        <name>Fe</name>
        <dbReference type="ChEBI" id="CHEBI:18248"/>
    </ligandPart>
</feature>
<dbReference type="GO" id="GO:0005506">
    <property type="term" value="F:iron ion binding"/>
    <property type="evidence" value="ECO:0007669"/>
    <property type="project" value="InterPro"/>
</dbReference>
<proteinExistence type="inferred from homology"/>
<keyword evidence="10" id="KW-1133">Transmembrane helix</keyword>
<evidence type="ECO:0000256" key="3">
    <source>
        <dbReference type="ARBA" id="ARBA00022617"/>
    </source>
</evidence>
<dbReference type="CDD" id="cd11072">
    <property type="entry name" value="CYP71-like"/>
    <property type="match status" value="1"/>
</dbReference>
<dbReference type="PANTHER" id="PTHR47955:SF19">
    <property type="entry name" value="CYTOCHROME P450 71A9-LIKE ISOFORM X1"/>
    <property type="match status" value="1"/>
</dbReference>
<evidence type="ECO:0000256" key="8">
    <source>
        <dbReference type="PIRSR" id="PIRSR602401-1"/>
    </source>
</evidence>
<dbReference type="OrthoDB" id="2789670at2759"/>
<accession>A0A6J1HPA8</accession>
<dbReference type="InterPro" id="IPR017972">
    <property type="entry name" value="Cyt_P450_CS"/>
</dbReference>
<name>A0A6J1HPA8_CUCMA</name>
<keyword evidence="11" id="KW-0732">Signal</keyword>
<dbReference type="Gene3D" id="1.10.630.10">
    <property type="entry name" value="Cytochrome P450"/>
    <property type="match status" value="1"/>
</dbReference>
<dbReference type="PRINTS" id="PR00463">
    <property type="entry name" value="EP450I"/>
</dbReference>
<feature type="transmembrane region" description="Helical" evidence="10">
    <location>
        <begin position="298"/>
        <end position="319"/>
    </location>
</feature>
<evidence type="ECO:0000256" key="6">
    <source>
        <dbReference type="ARBA" id="ARBA00023004"/>
    </source>
</evidence>
<evidence type="ECO:0000256" key="11">
    <source>
        <dbReference type="SAM" id="SignalP"/>
    </source>
</evidence>
<dbReference type="Pfam" id="PF00067">
    <property type="entry name" value="p450"/>
    <property type="match status" value="1"/>
</dbReference>
<keyword evidence="10" id="KW-0472">Membrane</keyword>
<evidence type="ECO:0000256" key="5">
    <source>
        <dbReference type="ARBA" id="ARBA00023002"/>
    </source>
</evidence>
<dbReference type="InterPro" id="IPR001128">
    <property type="entry name" value="Cyt_P450"/>
</dbReference>
<keyword evidence="5 9" id="KW-0560">Oxidoreductase</keyword>
<evidence type="ECO:0000313" key="13">
    <source>
        <dbReference type="RefSeq" id="XP_022966922.1"/>
    </source>
</evidence>
<dbReference type="InterPro" id="IPR036396">
    <property type="entry name" value="Cyt_P450_sf"/>
</dbReference>
<dbReference type="GO" id="GO:0016705">
    <property type="term" value="F:oxidoreductase activity, acting on paired donors, with incorporation or reduction of molecular oxygen"/>
    <property type="evidence" value="ECO:0007669"/>
    <property type="project" value="InterPro"/>
</dbReference>
<dbReference type="Proteomes" id="UP000504608">
    <property type="component" value="Unplaced"/>
</dbReference>
<keyword evidence="4 8" id="KW-0479">Metal-binding</keyword>
<evidence type="ECO:0000256" key="1">
    <source>
        <dbReference type="ARBA" id="ARBA00001971"/>
    </source>
</evidence>
<dbReference type="RefSeq" id="XP_022966922.1">
    <property type="nucleotide sequence ID" value="XM_023111154.1"/>
</dbReference>
<organism evidence="12 13">
    <name type="scientific">Cucurbita maxima</name>
    <name type="common">Pumpkin</name>
    <name type="synonym">Winter squash</name>
    <dbReference type="NCBI Taxonomy" id="3661"/>
    <lineage>
        <taxon>Eukaryota</taxon>
        <taxon>Viridiplantae</taxon>
        <taxon>Streptophyta</taxon>
        <taxon>Embryophyta</taxon>
        <taxon>Tracheophyta</taxon>
        <taxon>Spermatophyta</taxon>
        <taxon>Magnoliopsida</taxon>
        <taxon>eudicotyledons</taxon>
        <taxon>Gunneridae</taxon>
        <taxon>Pentapetalae</taxon>
        <taxon>rosids</taxon>
        <taxon>fabids</taxon>
        <taxon>Cucurbitales</taxon>
        <taxon>Cucurbitaceae</taxon>
        <taxon>Cucurbiteae</taxon>
        <taxon>Cucurbita</taxon>
    </lineage>
</organism>
<dbReference type="PANTHER" id="PTHR47955">
    <property type="entry name" value="CYTOCHROME P450 FAMILY 71 PROTEIN"/>
    <property type="match status" value="1"/>
</dbReference>
<feature type="signal peptide" evidence="11">
    <location>
        <begin position="1"/>
        <end position="29"/>
    </location>
</feature>
<dbReference type="FunFam" id="1.10.630.10:FF:000011">
    <property type="entry name" value="Cytochrome P450 83B1"/>
    <property type="match status" value="1"/>
</dbReference>
<protein>
    <submittedName>
        <fullName evidence="13">Cytochrome P450 71B34-like</fullName>
    </submittedName>
</protein>
<feature type="chain" id="PRO_5026752650" evidence="11">
    <location>
        <begin position="30"/>
        <end position="505"/>
    </location>
</feature>
<reference evidence="13" key="1">
    <citation type="submission" date="2025-08" db="UniProtKB">
        <authorList>
            <consortium name="RefSeq"/>
        </authorList>
    </citation>
    <scope>IDENTIFICATION</scope>
    <source>
        <tissue evidence="13">Young leaves</tissue>
    </source>
</reference>
<comment type="similarity">
    <text evidence="2 9">Belongs to the cytochrome P450 family.</text>
</comment>
<keyword evidence="6 8" id="KW-0408">Iron</keyword>
<keyword evidence="3 8" id="KW-0349">Heme</keyword>
<sequence>MSFLHFPPWVPLVLFFSLLFIILKEKAAANSKKGNFPPSPPKLPIIGNLHQLGKLPHKSLWRLSQRYGPIISLSLCHIETIIISSAETARALLKTNDFQSCNRPQTNVTKKLSYNFLDIGFSPYSDYWREIRKICMLELFSMKRVLSYEAIREQEVGLLIESISQSASCEATVDLTQKSIALTTDVIFRIAFGKLFKVDGFNEIASEVEVLLGSYGASEFFPIPFVGKIIDWFSGRKARLERVFNEMNVLFQEVIDEHLHSARPKPKQDDIIDVLLAINKKQAESCNVVITHESIKAILFNIIFAGLSTSSVAIVWAMAELMKNPKWMNKAQEEIRNQVGNHGKVRERDLEDLSYLKMIVKETLRLHPPVPLLIPRETISHFKIEGYDFHPKTMVQVNVWAIGRDPTYWKHPEDFLPERFVESSIDYKGQHFEFLPFGSGRRMCPGLNMGVKIVELALANLLYHFDWKLPNGMKEENLDMEENSGLSLTLHKKLPLKLVPTLYHP</sequence>
<evidence type="ECO:0000313" key="12">
    <source>
        <dbReference type="Proteomes" id="UP000504608"/>
    </source>
</evidence>
<evidence type="ECO:0000256" key="7">
    <source>
        <dbReference type="ARBA" id="ARBA00023033"/>
    </source>
</evidence>
<comment type="cofactor">
    <cofactor evidence="1 8">
        <name>heme</name>
        <dbReference type="ChEBI" id="CHEBI:30413"/>
    </cofactor>
</comment>
<evidence type="ECO:0000256" key="9">
    <source>
        <dbReference type="RuleBase" id="RU000461"/>
    </source>
</evidence>
<dbReference type="PRINTS" id="PR00385">
    <property type="entry name" value="P450"/>
</dbReference>
<dbReference type="GO" id="GO:0004497">
    <property type="term" value="F:monooxygenase activity"/>
    <property type="evidence" value="ECO:0007669"/>
    <property type="project" value="UniProtKB-KW"/>
</dbReference>
<keyword evidence="12" id="KW-1185">Reference proteome</keyword>